<dbReference type="STRING" id="74557.A0A1W0AAI6"/>
<comment type="caution">
    <text evidence="3">The sequence shown here is derived from an EMBL/GenBank/DDBJ whole genome shotgun (WGS) entry which is preliminary data.</text>
</comment>
<dbReference type="InterPro" id="IPR009057">
    <property type="entry name" value="Homeodomain-like_sf"/>
</dbReference>
<dbReference type="PROSITE" id="PS51294">
    <property type="entry name" value="HTH_MYB"/>
    <property type="match status" value="1"/>
</dbReference>
<evidence type="ECO:0000313" key="3">
    <source>
        <dbReference type="EMBL" id="OQS07304.1"/>
    </source>
</evidence>
<accession>A0A1W0AAI6</accession>
<feature type="region of interest" description="Disordered" evidence="1">
    <location>
        <begin position="1"/>
        <end position="26"/>
    </location>
</feature>
<dbReference type="InterPro" id="IPR001005">
    <property type="entry name" value="SANT/Myb"/>
</dbReference>
<protein>
    <recommendedName>
        <fullName evidence="2">HTH myb-type domain-containing protein</fullName>
    </recommendedName>
</protein>
<dbReference type="Proteomes" id="UP000243217">
    <property type="component" value="Unassembled WGS sequence"/>
</dbReference>
<dbReference type="PANTHER" id="PTHR44042">
    <property type="entry name" value="DUPLICATED HOMEODOMAIN-LIKE SUPERFAMILY PROTEIN-RELATED"/>
    <property type="match status" value="1"/>
</dbReference>
<keyword evidence="4" id="KW-1185">Reference proteome</keyword>
<dbReference type="EMBL" id="JNBS01000253">
    <property type="protein sequence ID" value="OQS07304.1"/>
    <property type="molecule type" value="Genomic_DNA"/>
</dbReference>
<gene>
    <name evidence="3" type="ORF">THRCLA_00698</name>
</gene>
<dbReference type="SMART" id="SM00717">
    <property type="entry name" value="SANT"/>
    <property type="match status" value="1"/>
</dbReference>
<evidence type="ECO:0000259" key="2">
    <source>
        <dbReference type="PROSITE" id="PS51294"/>
    </source>
</evidence>
<feature type="domain" description="HTH myb-type" evidence="2">
    <location>
        <begin position="19"/>
        <end position="81"/>
    </location>
</feature>
<sequence>MLPPQDNDPNYNQKKRQRIPIENQGPWSAEEHERFLIALQVCPEGPWKSIAEIVQTRNAKQTQTHMQKCKEKLFRQHRRQSTENNNEQQPYTCIRSKHSLNLRLPTIQPIPFTPDTTGNNEISSEMLLLDDSPSTIPLEEALDFFLSLPNAD</sequence>
<dbReference type="Gene3D" id="1.10.10.60">
    <property type="entry name" value="Homeodomain-like"/>
    <property type="match status" value="1"/>
</dbReference>
<dbReference type="CDD" id="cd00167">
    <property type="entry name" value="SANT"/>
    <property type="match status" value="1"/>
</dbReference>
<dbReference type="AlphaFoldDB" id="A0A1W0AAI6"/>
<name>A0A1W0AAI6_9STRA</name>
<dbReference type="Pfam" id="PF00249">
    <property type="entry name" value="Myb_DNA-binding"/>
    <property type="match status" value="1"/>
</dbReference>
<dbReference type="SUPFAM" id="SSF46689">
    <property type="entry name" value="Homeodomain-like"/>
    <property type="match status" value="1"/>
</dbReference>
<organism evidence="3 4">
    <name type="scientific">Thraustotheca clavata</name>
    <dbReference type="NCBI Taxonomy" id="74557"/>
    <lineage>
        <taxon>Eukaryota</taxon>
        <taxon>Sar</taxon>
        <taxon>Stramenopiles</taxon>
        <taxon>Oomycota</taxon>
        <taxon>Saprolegniomycetes</taxon>
        <taxon>Saprolegniales</taxon>
        <taxon>Achlyaceae</taxon>
        <taxon>Thraustotheca</taxon>
    </lineage>
</organism>
<dbReference type="OrthoDB" id="68258at2759"/>
<evidence type="ECO:0000313" key="4">
    <source>
        <dbReference type="Proteomes" id="UP000243217"/>
    </source>
</evidence>
<evidence type="ECO:0000256" key="1">
    <source>
        <dbReference type="SAM" id="MobiDB-lite"/>
    </source>
</evidence>
<proteinExistence type="predicted"/>
<reference evidence="3 4" key="1">
    <citation type="journal article" date="2014" name="Genome Biol. Evol.">
        <title>The secreted proteins of Achlya hypogyna and Thraustotheca clavata identify the ancestral oomycete secretome and reveal gene acquisitions by horizontal gene transfer.</title>
        <authorList>
            <person name="Misner I."/>
            <person name="Blouin N."/>
            <person name="Leonard G."/>
            <person name="Richards T.A."/>
            <person name="Lane C.E."/>
        </authorList>
    </citation>
    <scope>NUCLEOTIDE SEQUENCE [LARGE SCALE GENOMIC DNA]</scope>
    <source>
        <strain evidence="3 4">ATCC 34112</strain>
    </source>
</reference>
<dbReference type="InterPro" id="IPR017930">
    <property type="entry name" value="Myb_dom"/>
</dbReference>